<dbReference type="EMBL" id="BAABCS010000020">
    <property type="protein sequence ID" value="GAA4055876.1"/>
    <property type="molecule type" value="Genomic_DNA"/>
</dbReference>
<comment type="caution">
    <text evidence="1">The sequence shown here is derived from an EMBL/GenBank/DDBJ whole genome shotgun (WGS) entry which is preliminary data.</text>
</comment>
<organism evidence="1 2">
    <name type="scientific">Flavobacterium chungnamense</name>
    <dbReference type="NCBI Taxonomy" id="706182"/>
    <lineage>
        <taxon>Bacteria</taxon>
        <taxon>Pseudomonadati</taxon>
        <taxon>Bacteroidota</taxon>
        <taxon>Flavobacteriia</taxon>
        <taxon>Flavobacteriales</taxon>
        <taxon>Flavobacteriaceae</taxon>
        <taxon>Flavobacterium</taxon>
    </lineage>
</organism>
<evidence type="ECO:0000313" key="1">
    <source>
        <dbReference type="EMBL" id="GAA4055876.1"/>
    </source>
</evidence>
<sequence length="74" mass="8597">MLFVVIYYFSRLIIVNKTKRVLKTLKKTTAIPQINTLKRKLHEKSVESNQIIYNPNVTMTNSIIDSLKTVVNCE</sequence>
<proteinExistence type="predicted"/>
<accession>A0ABP7UZ48</accession>
<protein>
    <submittedName>
        <fullName evidence="1">Uncharacterized protein</fullName>
    </submittedName>
</protein>
<name>A0ABP7UZ48_9FLAO</name>
<dbReference type="Proteomes" id="UP001500426">
    <property type="component" value="Unassembled WGS sequence"/>
</dbReference>
<keyword evidence="2" id="KW-1185">Reference proteome</keyword>
<gene>
    <name evidence="1" type="ORF">GCM10022388_23090</name>
</gene>
<reference evidence="2" key="1">
    <citation type="journal article" date="2019" name="Int. J. Syst. Evol. Microbiol.">
        <title>The Global Catalogue of Microorganisms (GCM) 10K type strain sequencing project: providing services to taxonomists for standard genome sequencing and annotation.</title>
        <authorList>
            <consortium name="The Broad Institute Genomics Platform"/>
            <consortium name="The Broad Institute Genome Sequencing Center for Infectious Disease"/>
            <person name="Wu L."/>
            <person name="Ma J."/>
        </authorList>
    </citation>
    <scope>NUCLEOTIDE SEQUENCE [LARGE SCALE GENOMIC DNA]</scope>
    <source>
        <strain evidence="2">JCM 17068</strain>
    </source>
</reference>
<evidence type="ECO:0000313" key="2">
    <source>
        <dbReference type="Proteomes" id="UP001500426"/>
    </source>
</evidence>